<feature type="compositionally biased region" description="Basic and acidic residues" evidence="2">
    <location>
        <begin position="251"/>
        <end position="262"/>
    </location>
</feature>
<dbReference type="Gene3D" id="3.30.160.60">
    <property type="entry name" value="Classic Zinc Finger"/>
    <property type="match status" value="1"/>
</dbReference>
<dbReference type="Pfam" id="PF13912">
    <property type="entry name" value="zf-C2H2_6"/>
    <property type="match status" value="1"/>
</dbReference>
<feature type="domain" description="C2H2-type" evidence="3">
    <location>
        <begin position="53"/>
        <end position="80"/>
    </location>
</feature>
<dbReference type="GO" id="GO:0008270">
    <property type="term" value="F:zinc ion binding"/>
    <property type="evidence" value="ECO:0007669"/>
    <property type="project" value="UniProtKB-KW"/>
</dbReference>
<dbReference type="InterPro" id="IPR013087">
    <property type="entry name" value="Znf_C2H2_type"/>
</dbReference>
<protein>
    <recommendedName>
        <fullName evidence="3">C2H2-type domain-containing protein</fullName>
    </recommendedName>
</protein>
<evidence type="ECO:0000256" key="1">
    <source>
        <dbReference type="PROSITE-ProRule" id="PRU00042"/>
    </source>
</evidence>
<sequence>MGSKDGPRLKPNLGCGTSATWSSSCSSSAPWPEAKEEKKKPAARGRKPKRTSFACLECGKTFPTQQAMAGHCSAHTRAGARRAPFPTAAPPVAPLNLPQHHHHVNAVQYWCPQVHVAPNTNPMPPLALRYAPYARPVGNQMMPKLPYLDLNGRRSSRTLATAVLPTTSPAFRPAAWAMSNVPAPGRLGWRAFLPIYSAPPPFGVNGAPPSDAMSSTNQLGHARADLTLRLGSGRHHAQKGTLPLLESLMESDGHQQNADRKGKLVISDGGDRGSNREKDHNLQIGGLDLELRLCR</sequence>
<evidence type="ECO:0000256" key="2">
    <source>
        <dbReference type="SAM" id="MobiDB-lite"/>
    </source>
</evidence>
<keyword evidence="1" id="KW-0863">Zinc-finger</keyword>
<evidence type="ECO:0000259" key="3">
    <source>
        <dbReference type="PROSITE" id="PS50157"/>
    </source>
</evidence>
<keyword evidence="1" id="KW-0862">Zinc</keyword>
<proteinExistence type="predicted"/>
<feature type="region of interest" description="Disordered" evidence="2">
    <location>
        <begin position="1"/>
        <end position="49"/>
    </location>
</feature>
<feature type="compositionally biased region" description="Basic and acidic residues" evidence="2">
    <location>
        <begin position="269"/>
        <end position="280"/>
    </location>
</feature>
<evidence type="ECO:0000313" key="5">
    <source>
        <dbReference type="Proteomes" id="UP001231189"/>
    </source>
</evidence>
<accession>A0AAD8QNW3</accession>
<organism evidence="4 5">
    <name type="scientific">Lolium multiflorum</name>
    <name type="common">Italian ryegrass</name>
    <name type="synonym">Lolium perenne subsp. multiflorum</name>
    <dbReference type="NCBI Taxonomy" id="4521"/>
    <lineage>
        <taxon>Eukaryota</taxon>
        <taxon>Viridiplantae</taxon>
        <taxon>Streptophyta</taxon>
        <taxon>Embryophyta</taxon>
        <taxon>Tracheophyta</taxon>
        <taxon>Spermatophyta</taxon>
        <taxon>Magnoliopsida</taxon>
        <taxon>Liliopsida</taxon>
        <taxon>Poales</taxon>
        <taxon>Poaceae</taxon>
        <taxon>BOP clade</taxon>
        <taxon>Pooideae</taxon>
        <taxon>Poodae</taxon>
        <taxon>Poeae</taxon>
        <taxon>Poeae Chloroplast Group 2 (Poeae type)</taxon>
        <taxon>Loliodinae</taxon>
        <taxon>Loliinae</taxon>
        <taxon>Lolium</taxon>
    </lineage>
</organism>
<dbReference type="PROSITE" id="PS00028">
    <property type="entry name" value="ZINC_FINGER_C2H2_1"/>
    <property type="match status" value="1"/>
</dbReference>
<keyword evidence="1" id="KW-0479">Metal-binding</keyword>
<dbReference type="PROSITE" id="PS50157">
    <property type="entry name" value="ZINC_FINGER_C2H2_2"/>
    <property type="match status" value="1"/>
</dbReference>
<dbReference type="AlphaFoldDB" id="A0AAD8QNW3"/>
<reference evidence="4" key="1">
    <citation type="submission" date="2023-07" db="EMBL/GenBank/DDBJ databases">
        <title>A chromosome-level genome assembly of Lolium multiflorum.</title>
        <authorList>
            <person name="Chen Y."/>
            <person name="Copetti D."/>
            <person name="Kolliker R."/>
            <person name="Studer B."/>
        </authorList>
    </citation>
    <scope>NUCLEOTIDE SEQUENCE</scope>
    <source>
        <strain evidence="4">02402/16</strain>
        <tissue evidence="4">Leaf</tissue>
    </source>
</reference>
<feature type="compositionally biased region" description="Low complexity" evidence="2">
    <location>
        <begin position="14"/>
        <end position="32"/>
    </location>
</feature>
<comment type="caution">
    <text evidence="4">The sequence shown here is derived from an EMBL/GenBank/DDBJ whole genome shotgun (WGS) entry which is preliminary data.</text>
</comment>
<feature type="region of interest" description="Disordered" evidence="2">
    <location>
        <begin position="251"/>
        <end position="280"/>
    </location>
</feature>
<dbReference type="EMBL" id="JAUUTY010000007">
    <property type="protein sequence ID" value="KAK1605917.1"/>
    <property type="molecule type" value="Genomic_DNA"/>
</dbReference>
<gene>
    <name evidence="4" type="ORF">QYE76_029590</name>
</gene>
<evidence type="ECO:0000313" key="4">
    <source>
        <dbReference type="EMBL" id="KAK1605917.1"/>
    </source>
</evidence>
<keyword evidence="5" id="KW-1185">Reference proteome</keyword>
<dbReference type="PROSITE" id="PS51257">
    <property type="entry name" value="PROKAR_LIPOPROTEIN"/>
    <property type="match status" value="1"/>
</dbReference>
<dbReference type="Proteomes" id="UP001231189">
    <property type="component" value="Unassembled WGS sequence"/>
</dbReference>
<name>A0AAD8QNW3_LOLMU</name>